<accession>A0A2W5KAL2</accession>
<proteinExistence type="predicted"/>
<keyword evidence="1" id="KW-0175">Coiled coil</keyword>
<dbReference type="EMBL" id="QFPN01000006">
    <property type="protein sequence ID" value="PZQ14166.1"/>
    <property type="molecule type" value="Genomic_DNA"/>
</dbReference>
<evidence type="ECO:0000313" key="2">
    <source>
        <dbReference type="EMBL" id="PZQ14166.1"/>
    </source>
</evidence>
<dbReference type="Proteomes" id="UP000249577">
    <property type="component" value="Unassembled WGS sequence"/>
</dbReference>
<dbReference type="AlphaFoldDB" id="A0A2W5KAL2"/>
<name>A0A2W5KAL2_ANCNO</name>
<organism evidence="2 3">
    <name type="scientific">Ancylobacter novellus</name>
    <name type="common">Thiobacillus novellus</name>
    <dbReference type="NCBI Taxonomy" id="921"/>
    <lineage>
        <taxon>Bacteria</taxon>
        <taxon>Pseudomonadati</taxon>
        <taxon>Pseudomonadota</taxon>
        <taxon>Alphaproteobacteria</taxon>
        <taxon>Hyphomicrobiales</taxon>
        <taxon>Xanthobacteraceae</taxon>
        <taxon>Ancylobacter</taxon>
    </lineage>
</organism>
<comment type="caution">
    <text evidence="2">The sequence shown here is derived from an EMBL/GenBank/DDBJ whole genome shotgun (WGS) entry which is preliminary data.</text>
</comment>
<evidence type="ECO:0000256" key="1">
    <source>
        <dbReference type="SAM" id="Coils"/>
    </source>
</evidence>
<evidence type="ECO:0000313" key="3">
    <source>
        <dbReference type="Proteomes" id="UP000249577"/>
    </source>
</evidence>
<reference evidence="2 3" key="1">
    <citation type="submission" date="2017-08" db="EMBL/GenBank/DDBJ databases">
        <title>Infants hospitalized years apart are colonized by the same room-sourced microbial strains.</title>
        <authorList>
            <person name="Brooks B."/>
            <person name="Olm M.R."/>
            <person name="Firek B.A."/>
            <person name="Baker R."/>
            <person name="Thomas B.C."/>
            <person name="Morowitz M.J."/>
            <person name="Banfield J.F."/>
        </authorList>
    </citation>
    <scope>NUCLEOTIDE SEQUENCE [LARGE SCALE GENOMIC DNA]</scope>
    <source>
        <strain evidence="2">S2_005_003_R2_43</strain>
    </source>
</reference>
<protein>
    <submittedName>
        <fullName evidence="2">Uncharacterized protein</fullName>
    </submittedName>
</protein>
<feature type="coiled-coil region" evidence="1">
    <location>
        <begin position="195"/>
        <end position="224"/>
    </location>
</feature>
<gene>
    <name evidence="2" type="ORF">DI565_12080</name>
</gene>
<sequence>MIPGCGRLVQRAAGKGFSHDHCRYHVQFKNRHGSYWKATYSAAQLAPYRHAARMFLAAYPKQKAGGLQSVWLMTLGANYMAVLEARSRSPEVKASAALARLRDHDVPALRILESYLAVCAAVEDDPIRRGADLDEYRRVQAAKAVHRLASGERKDYGEYVGYYRYSRSSGLMLRHLGAALDEALGTLARWGMDKILAEKRAADAKRLEADKAEAEQRAGEDAERWADAVAAVDRLFPVKAP</sequence>